<reference evidence="1" key="1">
    <citation type="submission" date="2020-05" db="EMBL/GenBank/DDBJ databases">
        <title>Large-scale comparative analyses of tick genomes elucidate their genetic diversity and vector capacities.</title>
        <authorList>
            <person name="Jia N."/>
            <person name="Wang J."/>
            <person name="Shi W."/>
            <person name="Du L."/>
            <person name="Sun Y."/>
            <person name="Zhan W."/>
            <person name="Jiang J."/>
            <person name="Wang Q."/>
            <person name="Zhang B."/>
            <person name="Ji P."/>
            <person name="Sakyi L.B."/>
            <person name="Cui X."/>
            <person name="Yuan T."/>
            <person name="Jiang B."/>
            <person name="Yang W."/>
            <person name="Lam T.T.-Y."/>
            <person name="Chang Q."/>
            <person name="Ding S."/>
            <person name="Wang X."/>
            <person name="Zhu J."/>
            <person name="Ruan X."/>
            <person name="Zhao L."/>
            <person name="Wei J."/>
            <person name="Que T."/>
            <person name="Du C."/>
            <person name="Cheng J."/>
            <person name="Dai P."/>
            <person name="Han X."/>
            <person name="Huang E."/>
            <person name="Gao Y."/>
            <person name="Liu J."/>
            <person name="Shao H."/>
            <person name="Ye R."/>
            <person name="Li L."/>
            <person name="Wei W."/>
            <person name="Wang X."/>
            <person name="Wang C."/>
            <person name="Yang T."/>
            <person name="Huo Q."/>
            <person name="Li W."/>
            <person name="Guo W."/>
            <person name="Chen H."/>
            <person name="Zhou L."/>
            <person name="Ni X."/>
            <person name="Tian J."/>
            <person name="Zhou Y."/>
            <person name="Sheng Y."/>
            <person name="Liu T."/>
            <person name="Pan Y."/>
            <person name="Xia L."/>
            <person name="Li J."/>
            <person name="Zhao F."/>
            <person name="Cao W."/>
        </authorList>
    </citation>
    <scope>NUCLEOTIDE SEQUENCE</scope>
    <source>
        <strain evidence="1">Dsil-2018</strain>
    </source>
</reference>
<keyword evidence="2" id="KW-1185">Reference proteome</keyword>
<comment type="caution">
    <text evidence="1">The sequence shown here is derived from an EMBL/GenBank/DDBJ whole genome shotgun (WGS) entry which is preliminary data.</text>
</comment>
<evidence type="ECO:0000313" key="1">
    <source>
        <dbReference type="EMBL" id="KAH7933675.1"/>
    </source>
</evidence>
<gene>
    <name evidence="1" type="ORF">HPB49_015618</name>
</gene>
<dbReference type="Proteomes" id="UP000821865">
    <property type="component" value="Chromosome 9"/>
</dbReference>
<name>A0ACB8C4C5_DERSI</name>
<protein>
    <submittedName>
        <fullName evidence="1">Uncharacterized protein</fullName>
    </submittedName>
</protein>
<accession>A0ACB8C4C5</accession>
<proteinExistence type="predicted"/>
<organism evidence="1 2">
    <name type="scientific">Dermacentor silvarum</name>
    <name type="common">Tick</name>
    <dbReference type="NCBI Taxonomy" id="543639"/>
    <lineage>
        <taxon>Eukaryota</taxon>
        <taxon>Metazoa</taxon>
        <taxon>Ecdysozoa</taxon>
        <taxon>Arthropoda</taxon>
        <taxon>Chelicerata</taxon>
        <taxon>Arachnida</taxon>
        <taxon>Acari</taxon>
        <taxon>Parasitiformes</taxon>
        <taxon>Ixodida</taxon>
        <taxon>Ixodoidea</taxon>
        <taxon>Ixodidae</taxon>
        <taxon>Rhipicephalinae</taxon>
        <taxon>Dermacentor</taxon>
    </lineage>
</organism>
<sequence length="852" mass="93530">MSEAKHNATKESTTESVCSCCTIQSTSDVRVMTDHVLQQMDFHHRKLEELVVHNEGEFRTPARAAESSSAENSAASAVGTPVEPKRAVSFSEPPKDSEIMTTDSAPLRRGEGLTPGSRALSVYLSHLDLSGRPSSTRKGVTDERIGFQFPNGELSINSDECGIAGPTARIVNGLLAVRSQLPWMVFLAIKINGEYTTCSGTILTQRNILTAAHCIKQNDTYPTRIVAFYNSTKKLDGAFWRVDRMKVHPDFNETTFVNDIALLRVEQPFTFTMSTRPICISLEPVDIFHKHVRVAGWGRLKQSGPSQRLLYYTSLRVMSDEVCMQTFSNNGYNTTLQFCAYEDTTDACEGDSGGPAIARADNHRFLQVGIVSYGTGCAKNNTPGVYTRLDALVPWILDNVLYGTWLILYPRGEDNPPTLRLMVETLHIVENGNKRSSCGLSSFLFSIDVCFSYVSRTCDQIISRNNSYFVDPASVGGSLAPGPNGVLCSVTVYKEDPTVCQLRLNLERFDVIGPDVSPLSGACSHDAFHISGQDENSVVPLICGVNNGQHVYVSVGQSSGPVRFSMFLAPNATNRNWKIRVIQLPCSSRRLAPSGCLQYHEDPTGIISSFNYGSDSTSAGSGSGRLERGYPNFNRYSICFRLAAGTCSLRLAKDGPFGVYAEPAQGNILDAGRGRSVVNRCEEFRFRSPLQADFLMLGVQPFCGDDFPDSFETVDTGAMIITFVSNGTHRPEYAGFRLRYQMVPCVRHRNGLDSDLGTRKPDSGLLFQDFTTRMPHVSAFSASSGLTSTPSGGLQHEFPSIPEPEPEVHTESGYFPEPDAHKNGGHIVLYHKGVYKDLAMKILRNLVSIGQS</sequence>
<dbReference type="EMBL" id="CM023478">
    <property type="protein sequence ID" value="KAH7933675.1"/>
    <property type="molecule type" value="Genomic_DNA"/>
</dbReference>
<evidence type="ECO:0000313" key="2">
    <source>
        <dbReference type="Proteomes" id="UP000821865"/>
    </source>
</evidence>